<keyword evidence="3" id="KW-1185">Reference proteome</keyword>
<gene>
    <name evidence="2" type="ORF">C8A05DRAFT_19419</name>
</gene>
<protein>
    <submittedName>
        <fullName evidence="2">Uncharacterized protein</fullName>
    </submittedName>
</protein>
<feature type="compositionally biased region" description="Basic and acidic residues" evidence="1">
    <location>
        <begin position="42"/>
        <end position="59"/>
    </location>
</feature>
<name>A0AAN6MCG6_9PEZI</name>
<accession>A0AAN6MCG6</accession>
<reference evidence="2" key="2">
    <citation type="submission" date="2023-05" db="EMBL/GenBank/DDBJ databases">
        <authorList>
            <consortium name="Lawrence Berkeley National Laboratory"/>
            <person name="Steindorff A."/>
            <person name="Hensen N."/>
            <person name="Bonometti L."/>
            <person name="Westerberg I."/>
            <person name="Brannstrom I.O."/>
            <person name="Guillou S."/>
            <person name="Cros-Aarteil S."/>
            <person name="Calhoun S."/>
            <person name="Haridas S."/>
            <person name="Kuo A."/>
            <person name="Mondo S."/>
            <person name="Pangilinan J."/>
            <person name="Riley R."/>
            <person name="Labutti K."/>
            <person name="Andreopoulos B."/>
            <person name="Lipzen A."/>
            <person name="Chen C."/>
            <person name="Yanf M."/>
            <person name="Daum C."/>
            <person name="Ng V."/>
            <person name="Clum A."/>
            <person name="Ohm R."/>
            <person name="Martin F."/>
            <person name="Silar P."/>
            <person name="Natvig D."/>
            <person name="Lalanne C."/>
            <person name="Gautier V."/>
            <person name="Ament-Velasquez S.L."/>
            <person name="Kruys A."/>
            <person name="Hutchinson M.I."/>
            <person name="Powell A.J."/>
            <person name="Barry K."/>
            <person name="Miller A.N."/>
            <person name="Grigoriev I.V."/>
            <person name="Debuchy R."/>
            <person name="Gladieux P."/>
            <person name="Thoren M.H."/>
            <person name="Johannesson H."/>
        </authorList>
    </citation>
    <scope>NUCLEOTIDE SEQUENCE</scope>
    <source>
        <strain evidence="2">CBS 103.79</strain>
    </source>
</reference>
<evidence type="ECO:0000313" key="3">
    <source>
        <dbReference type="Proteomes" id="UP001303889"/>
    </source>
</evidence>
<reference evidence="2" key="1">
    <citation type="journal article" date="2023" name="Mol. Phylogenet. Evol.">
        <title>Genome-scale phylogeny and comparative genomics of the fungal order Sordariales.</title>
        <authorList>
            <person name="Hensen N."/>
            <person name="Bonometti L."/>
            <person name="Westerberg I."/>
            <person name="Brannstrom I.O."/>
            <person name="Guillou S."/>
            <person name="Cros-Aarteil S."/>
            <person name="Calhoun S."/>
            <person name="Haridas S."/>
            <person name="Kuo A."/>
            <person name="Mondo S."/>
            <person name="Pangilinan J."/>
            <person name="Riley R."/>
            <person name="LaButti K."/>
            <person name="Andreopoulos B."/>
            <person name="Lipzen A."/>
            <person name="Chen C."/>
            <person name="Yan M."/>
            <person name="Daum C."/>
            <person name="Ng V."/>
            <person name="Clum A."/>
            <person name="Steindorff A."/>
            <person name="Ohm R.A."/>
            <person name="Martin F."/>
            <person name="Silar P."/>
            <person name="Natvig D.O."/>
            <person name="Lalanne C."/>
            <person name="Gautier V."/>
            <person name="Ament-Velasquez S.L."/>
            <person name="Kruys A."/>
            <person name="Hutchinson M.I."/>
            <person name="Powell A.J."/>
            <person name="Barry K."/>
            <person name="Miller A.N."/>
            <person name="Grigoriev I.V."/>
            <person name="Debuchy R."/>
            <person name="Gladieux P."/>
            <person name="Hiltunen Thoren M."/>
            <person name="Johannesson H."/>
        </authorList>
    </citation>
    <scope>NUCLEOTIDE SEQUENCE</scope>
    <source>
        <strain evidence="2">CBS 103.79</strain>
    </source>
</reference>
<evidence type="ECO:0000256" key="1">
    <source>
        <dbReference type="SAM" id="MobiDB-lite"/>
    </source>
</evidence>
<proteinExistence type="predicted"/>
<sequence>MESRRPSEPTPSETREARGRSRSPHNSDPQPKAPLGGRRRRGSVDDRSPSEVKRSRQERATWTSNFLAESAAEDARRRALSSDEPLQEDGDQLRQEIEADPEIVVALEVSSSHRARCRANDDCVYSQANAPRGNTITTYFRIYMYGVENTEWFGRTKHYYHVMCFAFMIDLVDLLPEKFKLDGASGRWGLMLEKWFEHSGRIDLDKIATFLEKFDEFEAKHGEYNEWCWAHAEHCEDEEAECRCPPRPDPPSKPELGDFIKEDGDVCTLLDVLKHRFAMKRIAEWWIE</sequence>
<dbReference type="AlphaFoldDB" id="A0AAN6MCG6"/>
<feature type="compositionally biased region" description="Basic and acidic residues" evidence="1">
    <location>
        <begin position="1"/>
        <end position="19"/>
    </location>
</feature>
<feature type="region of interest" description="Disordered" evidence="1">
    <location>
        <begin position="1"/>
        <end position="67"/>
    </location>
</feature>
<evidence type="ECO:0000313" key="2">
    <source>
        <dbReference type="EMBL" id="KAK3897909.1"/>
    </source>
</evidence>
<dbReference type="Proteomes" id="UP001303889">
    <property type="component" value="Unassembled WGS sequence"/>
</dbReference>
<dbReference type="EMBL" id="MU856043">
    <property type="protein sequence ID" value="KAK3897909.1"/>
    <property type="molecule type" value="Genomic_DNA"/>
</dbReference>
<comment type="caution">
    <text evidence="2">The sequence shown here is derived from an EMBL/GenBank/DDBJ whole genome shotgun (WGS) entry which is preliminary data.</text>
</comment>
<organism evidence="2 3">
    <name type="scientific">Staphylotrichum tortipilum</name>
    <dbReference type="NCBI Taxonomy" id="2831512"/>
    <lineage>
        <taxon>Eukaryota</taxon>
        <taxon>Fungi</taxon>
        <taxon>Dikarya</taxon>
        <taxon>Ascomycota</taxon>
        <taxon>Pezizomycotina</taxon>
        <taxon>Sordariomycetes</taxon>
        <taxon>Sordariomycetidae</taxon>
        <taxon>Sordariales</taxon>
        <taxon>Chaetomiaceae</taxon>
        <taxon>Staphylotrichum</taxon>
    </lineage>
</organism>